<dbReference type="EMBL" id="NMVQ01000023">
    <property type="protein sequence ID" value="OYO20965.1"/>
    <property type="molecule type" value="Genomic_DNA"/>
</dbReference>
<dbReference type="InterPro" id="IPR012336">
    <property type="entry name" value="Thioredoxin-like_fold"/>
</dbReference>
<dbReference type="OrthoDB" id="117402at2"/>
<dbReference type="CDD" id="cd02972">
    <property type="entry name" value="DsbA_family"/>
    <property type="match status" value="1"/>
</dbReference>
<accession>A0A255GZ53</accession>
<organism evidence="3 4">
    <name type="scientific">Enemella dayhoffiae</name>
    <dbReference type="NCBI Taxonomy" id="2016507"/>
    <lineage>
        <taxon>Bacteria</taxon>
        <taxon>Bacillati</taxon>
        <taxon>Actinomycetota</taxon>
        <taxon>Actinomycetes</taxon>
        <taxon>Propionibacteriales</taxon>
        <taxon>Propionibacteriaceae</taxon>
        <taxon>Enemella</taxon>
    </lineage>
</organism>
<evidence type="ECO:0000313" key="3">
    <source>
        <dbReference type="EMBL" id="OYO20965.1"/>
    </source>
</evidence>
<gene>
    <name evidence="3" type="ORF">CGZ93_12215</name>
</gene>
<dbReference type="AlphaFoldDB" id="A0A255GZ53"/>
<reference evidence="3 4" key="1">
    <citation type="submission" date="2017-07" db="EMBL/GenBank/DDBJ databases">
        <title>Draft whole genome sequences of clinical Proprionibacteriaceae strains.</title>
        <authorList>
            <person name="Bernier A.-M."/>
            <person name="Bernard K."/>
            <person name="Domingo M.-C."/>
        </authorList>
    </citation>
    <scope>NUCLEOTIDE SEQUENCE [LARGE SCALE GENOMIC DNA]</scope>
    <source>
        <strain evidence="3 4">NML 130396</strain>
    </source>
</reference>
<name>A0A255GZ53_9ACTN</name>
<keyword evidence="1" id="KW-0812">Transmembrane</keyword>
<evidence type="ECO:0000313" key="4">
    <source>
        <dbReference type="Proteomes" id="UP000216311"/>
    </source>
</evidence>
<keyword evidence="1" id="KW-0472">Membrane</keyword>
<dbReference type="SUPFAM" id="SSF52833">
    <property type="entry name" value="Thioredoxin-like"/>
    <property type="match status" value="1"/>
</dbReference>
<dbReference type="Gene3D" id="3.40.30.10">
    <property type="entry name" value="Glutaredoxin"/>
    <property type="match status" value="1"/>
</dbReference>
<feature type="transmembrane region" description="Helical" evidence="1">
    <location>
        <begin position="32"/>
        <end position="54"/>
    </location>
</feature>
<evidence type="ECO:0000259" key="2">
    <source>
        <dbReference type="Pfam" id="PF13462"/>
    </source>
</evidence>
<dbReference type="InterPro" id="IPR036249">
    <property type="entry name" value="Thioredoxin-like_sf"/>
</dbReference>
<dbReference type="RefSeq" id="WP_094364410.1">
    <property type="nucleotide sequence ID" value="NZ_NMVQ01000023.1"/>
</dbReference>
<keyword evidence="4" id="KW-1185">Reference proteome</keyword>
<keyword evidence="1" id="KW-1133">Transmembrane helix</keyword>
<sequence length="255" mass="27447">MSKAKPARPDSRRAQLRAAQIAEAKRARNKRIAIIAVSAAVAAILITAVVLVAIRFKPDPNKTYPPNANAQRSAIRVHPDKAKQGAPVVTLYADYQCPACASFEKAYGQQLEGLASSGDIQLEYHLMTFLDTNLRNDASNRAANAAACADLAGHYAEYHNTVFANQPADEGRGYSDAQLTTDFPQKAGLSGAALDTFKKCYSDKQYNAFVKGADNSAGEAGVTSTPTLRVNGKTLDTKNLTQDPNSLRTEIMKLK</sequence>
<proteinExistence type="predicted"/>
<evidence type="ECO:0000256" key="1">
    <source>
        <dbReference type="SAM" id="Phobius"/>
    </source>
</evidence>
<comment type="caution">
    <text evidence="3">The sequence shown here is derived from an EMBL/GenBank/DDBJ whole genome shotgun (WGS) entry which is preliminary data.</text>
</comment>
<feature type="domain" description="Thioredoxin-like fold" evidence="2">
    <location>
        <begin position="86"/>
        <end position="238"/>
    </location>
</feature>
<dbReference type="Pfam" id="PF13462">
    <property type="entry name" value="Thioredoxin_4"/>
    <property type="match status" value="1"/>
</dbReference>
<dbReference type="Proteomes" id="UP000216311">
    <property type="component" value="Unassembled WGS sequence"/>
</dbReference>
<protein>
    <submittedName>
        <fullName evidence="3">Disulfide bond formation protein DsbA</fullName>
    </submittedName>
</protein>